<name>A9NRQ7_PICSI</name>
<evidence type="ECO:0000256" key="1">
    <source>
        <dbReference type="SAM" id="MobiDB-lite"/>
    </source>
</evidence>
<sequence>MGGEAESEAQANDVFTRLSWPTPPHSASSSCNQRGGKGGGGGNERLRGRRSYHFQKGRIQKLASTKFKSEIMKITPSQINGCSSNLFSPTISPLRFSDNLLLSIRWEVQLFIISQIVKYIFIFVNLQNQKHETASL</sequence>
<reference evidence="2" key="1">
    <citation type="journal article" date="2008" name="BMC Genomics">
        <title>A conifer genomics resource of 200,000 spruce (Picea spp.) ESTs and 6,464 high-quality, sequence-finished full-length cDNAs for Sitka spruce (Picea sitchensis).</title>
        <authorList>
            <person name="Ralph S.G."/>
            <person name="Chun H.J."/>
            <person name="Kolosova N."/>
            <person name="Cooper D."/>
            <person name="Oddy C."/>
            <person name="Ritland C.E."/>
            <person name="Kirkpatrick R."/>
            <person name="Moore R."/>
            <person name="Barber S."/>
            <person name="Holt R.A."/>
            <person name="Jones S.J."/>
            <person name="Marra M.A."/>
            <person name="Douglas C.J."/>
            <person name="Ritland K."/>
            <person name="Bohlmann J."/>
        </authorList>
    </citation>
    <scope>NUCLEOTIDE SEQUENCE</scope>
    <source>
        <tissue evidence="2">Green portion of the leader tissue</tissue>
    </source>
</reference>
<feature type="region of interest" description="Disordered" evidence="1">
    <location>
        <begin position="17"/>
        <end position="52"/>
    </location>
</feature>
<dbReference type="EMBL" id="EF086457">
    <property type="protein sequence ID" value="ABK25717.1"/>
    <property type="molecule type" value="mRNA"/>
</dbReference>
<proteinExistence type="evidence at transcript level"/>
<dbReference type="AlphaFoldDB" id="A9NRQ7"/>
<evidence type="ECO:0000313" key="2">
    <source>
        <dbReference type="EMBL" id="ABK23318.1"/>
    </source>
</evidence>
<protein>
    <submittedName>
        <fullName evidence="2">Uncharacterized protein</fullName>
    </submittedName>
</protein>
<organism evidence="2">
    <name type="scientific">Picea sitchensis</name>
    <name type="common">Sitka spruce</name>
    <name type="synonym">Pinus sitchensis</name>
    <dbReference type="NCBI Taxonomy" id="3332"/>
    <lineage>
        <taxon>Eukaryota</taxon>
        <taxon>Viridiplantae</taxon>
        <taxon>Streptophyta</taxon>
        <taxon>Embryophyta</taxon>
        <taxon>Tracheophyta</taxon>
        <taxon>Spermatophyta</taxon>
        <taxon>Pinopsida</taxon>
        <taxon>Pinidae</taxon>
        <taxon>Conifers I</taxon>
        <taxon>Pinales</taxon>
        <taxon>Pinaceae</taxon>
        <taxon>Picea</taxon>
    </lineage>
</organism>
<accession>A9NRQ7</accession>
<dbReference type="EMBL" id="EF083986">
    <property type="protein sequence ID" value="ABK23318.1"/>
    <property type="molecule type" value="mRNA"/>
</dbReference>